<name>A0A8X6PTP8_NEPPI</name>
<keyword evidence="2" id="KW-1185">Reference proteome</keyword>
<comment type="caution">
    <text evidence="1">The sequence shown here is derived from an EMBL/GenBank/DDBJ whole genome shotgun (WGS) entry which is preliminary data.</text>
</comment>
<proteinExistence type="predicted"/>
<organism evidence="1 2">
    <name type="scientific">Nephila pilipes</name>
    <name type="common">Giant wood spider</name>
    <name type="synonym">Nephila maculata</name>
    <dbReference type="NCBI Taxonomy" id="299642"/>
    <lineage>
        <taxon>Eukaryota</taxon>
        <taxon>Metazoa</taxon>
        <taxon>Ecdysozoa</taxon>
        <taxon>Arthropoda</taxon>
        <taxon>Chelicerata</taxon>
        <taxon>Arachnida</taxon>
        <taxon>Araneae</taxon>
        <taxon>Araneomorphae</taxon>
        <taxon>Entelegynae</taxon>
        <taxon>Araneoidea</taxon>
        <taxon>Nephilidae</taxon>
        <taxon>Nephila</taxon>
    </lineage>
</organism>
<evidence type="ECO:0000313" key="1">
    <source>
        <dbReference type="EMBL" id="GFT88813.1"/>
    </source>
</evidence>
<accession>A0A8X6PTP8</accession>
<reference evidence="1" key="1">
    <citation type="submission" date="2020-08" db="EMBL/GenBank/DDBJ databases">
        <title>Multicomponent nature underlies the extraordinary mechanical properties of spider dragline silk.</title>
        <authorList>
            <person name="Kono N."/>
            <person name="Nakamura H."/>
            <person name="Mori M."/>
            <person name="Yoshida Y."/>
            <person name="Ohtoshi R."/>
            <person name="Malay A.D."/>
            <person name="Moran D.A.P."/>
            <person name="Tomita M."/>
            <person name="Numata K."/>
            <person name="Arakawa K."/>
        </authorList>
    </citation>
    <scope>NUCLEOTIDE SEQUENCE</scope>
</reference>
<evidence type="ECO:0000313" key="2">
    <source>
        <dbReference type="Proteomes" id="UP000887013"/>
    </source>
</evidence>
<protein>
    <submittedName>
        <fullName evidence="1">Uncharacterized protein</fullName>
    </submittedName>
</protein>
<sequence length="100" mass="11284">MIRARVVVFHSSVISRIPMLVPETLSPGYKFRTNDSNSGFCIIEHPGTRFSHFIIQRHHEKSMENGIISLNVSCVLRFYSRSKAELSKALHALVAAKSTK</sequence>
<dbReference type="Proteomes" id="UP000887013">
    <property type="component" value="Unassembled WGS sequence"/>
</dbReference>
<dbReference type="EMBL" id="BMAW01073682">
    <property type="protein sequence ID" value="GFT88813.1"/>
    <property type="molecule type" value="Genomic_DNA"/>
</dbReference>
<gene>
    <name evidence="1" type="ORF">NPIL_150271</name>
</gene>
<dbReference type="AlphaFoldDB" id="A0A8X6PTP8"/>